<name>A0A2U3LQ63_9FIRM</name>
<evidence type="ECO:0000313" key="1">
    <source>
        <dbReference type="EMBL" id="SPF54018.1"/>
    </source>
</evidence>
<organism evidence="1 2">
    <name type="scientific">Candidatus Desulfosporosinus infrequens</name>
    <dbReference type="NCBI Taxonomy" id="2043169"/>
    <lineage>
        <taxon>Bacteria</taxon>
        <taxon>Bacillati</taxon>
        <taxon>Bacillota</taxon>
        <taxon>Clostridia</taxon>
        <taxon>Eubacteriales</taxon>
        <taxon>Desulfitobacteriaceae</taxon>
        <taxon>Desulfosporosinus</taxon>
    </lineage>
</organism>
<sequence>MSVGYEIFNWGSQRNRLKVVFKIVALIQKYIIKEPNEAQIREVIAALSKAIELDQDRAVKL</sequence>
<evidence type="ECO:0000313" key="2">
    <source>
        <dbReference type="Proteomes" id="UP000238916"/>
    </source>
</evidence>
<reference evidence="2" key="1">
    <citation type="submission" date="2018-02" db="EMBL/GenBank/DDBJ databases">
        <authorList>
            <person name="Hausmann B."/>
        </authorList>
    </citation>
    <scope>NUCLEOTIDE SEQUENCE [LARGE SCALE GENOMIC DNA]</scope>
    <source>
        <strain evidence="2">Peat soil MAG SbF1</strain>
    </source>
</reference>
<accession>A0A2U3LQ63</accession>
<proteinExistence type="predicted"/>
<gene>
    <name evidence="1" type="ORF">SBF1_7250002</name>
</gene>
<dbReference type="AlphaFoldDB" id="A0A2U3LQ63"/>
<dbReference type="Proteomes" id="UP000238916">
    <property type="component" value="Unassembled WGS sequence"/>
</dbReference>
<dbReference type="EMBL" id="OMOF01000696">
    <property type="protein sequence ID" value="SPF54018.1"/>
    <property type="molecule type" value="Genomic_DNA"/>
</dbReference>
<protein>
    <submittedName>
        <fullName evidence="1">Metal-dependent enzyme</fullName>
    </submittedName>
</protein>